<evidence type="ECO:0000313" key="4">
    <source>
        <dbReference type="Proteomes" id="UP000595140"/>
    </source>
</evidence>
<dbReference type="InterPro" id="IPR005162">
    <property type="entry name" value="Retrotrans_gag_dom"/>
</dbReference>
<feature type="compositionally biased region" description="Basic and acidic residues" evidence="1">
    <location>
        <begin position="117"/>
        <end position="133"/>
    </location>
</feature>
<sequence length="311" mass="34339">MVQTRSNVTTTSHVVGEENAPGSGNDIGGITSTLDAVQALFGMGVTTEQLQAAVAALSAMGGNVPSTGAGRALLDPHTEHAATFQHKGKTSSKEKKTMSPASAERRHAEESATSDARSARLERGEGQQDERTQRCQSPTRTEKTKVSDQGMSRLAREITELKRRVETKTPYSQPILRTVTTFTLRVMSIPLPANFRPWQIKAYSGTMNPQDHMSKFYVSMEAAAAPDEVKCRCFLATLEGSACNCFNRLPKGTIDDWDTLAEKFLTQFAANMRQRLPYSHLLDICIRKGEKVQDFIVRWEKEAKDMHGVDD</sequence>
<keyword evidence="4" id="KW-1185">Reference proteome</keyword>
<evidence type="ECO:0000256" key="1">
    <source>
        <dbReference type="SAM" id="MobiDB-lite"/>
    </source>
</evidence>
<gene>
    <name evidence="3" type="ORF">CCAM_LOCUS44154</name>
</gene>
<evidence type="ECO:0000259" key="2">
    <source>
        <dbReference type="Pfam" id="PF03732"/>
    </source>
</evidence>
<evidence type="ECO:0000313" key="3">
    <source>
        <dbReference type="EMBL" id="VFR02379.1"/>
    </source>
</evidence>
<dbReference type="Pfam" id="PF03732">
    <property type="entry name" value="Retrotrans_gag"/>
    <property type="match status" value="1"/>
</dbReference>
<dbReference type="PANTHER" id="PTHR33223:SF10">
    <property type="entry name" value="AMINOTRANSFERASE-LIKE PLANT MOBILE DOMAIN-CONTAINING PROTEIN"/>
    <property type="match status" value="1"/>
</dbReference>
<feature type="region of interest" description="Disordered" evidence="1">
    <location>
        <begin position="1"/>
        <end position="27"/>
    </location>
</feature>
<dbReference type="EMBL" id="OOIL02006805">
    <property type="protein sequence ID" value="VFR02379.1"/>
    <property type="molecule type" value="Genomic_DNA"/>
</dbReference>
<dbReference type="Proteomes" id="UP000595140">
    <property type="component" value="Unassembled WGS sequence"/>
</dbReference>
<name>A0A484NPS7_9ASTE</name>
<dbReference type="OrthoDB" id="1751727at2759"/>
<dbReference type="PANTHER" id="PTHR33223">
    <property type="entry name" value="CCHC-TYPE DOMAIN-CONTAINING PROTEIN"/>
    <property type="match status" value="1"/>
</dbReference>
<feature type="compositionally biased region" description="Basic and acidic residues" evidence="1">
    <location>
        <begin position="91"/>
        <end position="110"/>
    </location>
</feature>
<reference evidence="3 4" key="1">
    <citation type="submission" date="2018-04" db="EMBL/GenBank/DDBJ databases">
        <authorList>
            <person name="Vogel A."/>
        </authorList>
    </citation>
    <scope>NUCLEOTIDE SEQUENCE [LARGE SCALE GENOMIC DNA]</scope>
</reference>
<proteinExistence type="predicted"/>
<feature type="domain" description="Retrotransposon gag" evidence="2">
    <location>
        <begin position="234"/>
        <end position="303"/>
    </location>
</feature>
<feature type="compositionally biased region" description="Polar residues" evidence="1">
    <location>
        <begin position="1"/>
        <end position="13"/>
    </location>
</feature>
<organism evidence="3 4">
    <name type="scientific">Cuscuta campestris</name>
    <dbReference type="NCBI Taxonomy" id="132261"/>
    <lineage>
        <taxon>Eukaryota</taxon>
        <taxon>Viridiplantae</taxon>
        <taxon>Streptophyta</taxon>
        <taxon>Embryophyta</taxon>
        <taxon>Tracheophyta</taxon>
        <taxon>Spermatophyta</taxon>
        <taxon>Magnoliopsida</taxon>
        <taxon>eudicotyledons</taxon>
        <taxon>Gunneridae</taxon>
        <taxon>Pentapetalae</taxon>
        <taxon>asterids</taxon>
        <taxon>lamiids</taxon>
        <taxon>Solanales</taxon>
        <taxon>Convolvulaceae</taxon>
        <taxon>Cuscuteae</taxon>
        <taxon>Cuscuta</taxon>
        <taxon>Cuscuta subgen. Grammica</taxon>
        <taxon>Cuscuta sect. Cleistogrammica</taxon>
    </lineage>
</organism>
<protein>
    <recommendedName>
        <fullName evidence="2">Retrotransposon gag domain-containing protein</fullName>
    </recommendedName>
</protein>
<dbReference type="AlphaFoldDB" id="A0A484NPS7"/>
<feature type="region of interest" description="Disordered" evidence="1">
    <location>
        <begin position="81"/>
        <end position="150"/>
    </location>
</feature>
<accession>A0A484NPS7</accession>